<organism evidence="2 3">
    <name type="scientific">Aminobacter anthyllidis</name>
    <dbReference type="NCBI Taxonomy" id="1035067"/>
    <lineage>
        <taxon>Bacteria</taxon>
        <taxon>Pseudomonadati</taxon>
        <taxon>Pseudomonadota</taxon>
        <taxon>Alphaproteobacteria</taxon>
        <taxon>Hyphomicrobiales</taxon>
        <taxon>Phyllobacteriaceae</taxon>
        <taxon>Aminobacter</taxon>
    </lineage>
</organism>
<dbReference type="EMBL" id="JAFLWW010000007">
    <property type="protein sequence ID" value="MBT1158595.1"/>
    <property type="molecule type" value="Genomic_DNA"/>
</dbReference>
<sequence length="75" mass="8041">MLHEISAPPDANRQDCSPAAARPMAPRALRVCDPKPRGALQREGANLADVNGQCFLDLDNTFAILMHRDGFAPGA</sequence>
<evidence type="ECO:0000256" key="1">
    <source>
        <dbReference type="SAM" id="MobiDB-lite"/>
    </source>
</evidence>
<reference evidence="2" key="2">
    <citation type="submission" date="2021-03" db="EMBL/GenBank/DDBJ databases">
        <authorList>
            <person name="Artuso I."/>
            <person name="Turrini P."/>
            <person name="Pirolo M."/>
            <person name="Lugli G.A."/>
            <person name="Ventura M."/>
            <person name="Visca P."/>
        </authorList>
    </citation>
    <scope>NUCLEOTIDE SEQUENCE</scope>
    <source>
        <strain evidence="2">LMG 26462</strain>
    </source>
</reference>
<feature type="region of interest" description="Disordered" evidence="1">
    <location>
        <begin position="1"/>
        <end position="23"/>
    </location>
</feature>
<dbReference type="RefSeq" id="WP_214392470.1">
    <property type="nucleotide sequence ID" value="NZ_JAFLWW010000007.1"/>
</dbReference>
<dbReference type="Proteomes" id="UP001138921">
    <property type="component" value="Unassembled WGS sequence"/>
</dbReference>
<proteinExistence type="predicted"/>
<gene>
    <name evidence="2" type="ORF">J1C56_23690</name>
</gene>
<protein>
    <submittedName>
        <fullName evidence="2">Uncharacterized protein</fullName>
    </submittedName>
</protein>
<evidence type="ECO:0000313" key="2">
    <source>
        <dbReference type="EMBL" id="MBT1158595.1"/>
    </source>
</evidence>
<comment type="caution">
    <text evidence="2">The sequence shown here is derived from an EMBL/GenBank/DDBJ whole genome shotgun (WGS) entry which is preliminary data.</text>
</comment>
<evidence type="ECO:0000313" key="3">
    <source>
        <dbReference type="Proteomes" id="UP001138921"/>
    </source>
</evidence>
<dbReference type="AlphaFoldDB" id="A0A9X1D676"/>
<accession>A0A9X1D676</accession>
<reference evidence="2" key="1">
    <citation type="journal article" date="2021" name="Microorganisms">
        <title>Phylogenomic Reconstruction and Metabolic Potential of the Genus Aminobacter.</title>
        <authorList>
            <person name="Artuso I."/>
            <person name="Turrini P."/>
            <person name="Pirolo M."/>
            <person name="Lugli G.A."/>
            <person name="Ventura M."/>
            <person name="Visca P."/>
        </authorList>
    </citation>
    <scope>NUCLEOTIDE SEQUENCE</scope>
    <source>
        <strain evidence="2">LMG 26462</strain>
    </source>
</reference>
<name>A0A9X1D676_9HYPH</name>
<keyword evidence="3" id="KW-1185">Reference proteome</keyword>